<dbReference type="PROSITE" id="PS00135">
    <property type="entry name" value="TRYPSIN_SER"/>
    <property type="match status" value="1"/>
</dbReference>
<organism evidence="4 5">
    <name type="scientific">Candidatus Aeolococcus gillhamiae</name>
    <dbReference type="NCBI Taxonomy" id="3127015"/>
    <lineage>
        <taxon>Bacteria</taxon>
        <taxon>Bacillati</taxon>
        <taxon>Candidatus Dormiibacterota</taxon>
        <taxon>Candidatus Dormibacteria</taxon>
        <taxon>Candidatus Aeolococcales</taxon>
        <taxon>Candidatus Aeolococcaceae</taxon>
        <taxon>Candidatus Aeolococcus</taxon>
    </lineage>
</organism>
<keyword evidence="1 4" id="KW-0645">Protease</keyword>
<dbReference type="PANTHER" id="PTHR43343">
    <property type="entry name" value="PEPTIDASE S12"/>
    <property type="match status" value="1"/>
</dbReference>
<evidence type="ECO:0000313" key="5">
    <source>
        <dbReference type="Proteomes" id="UP000248724"/>
    </source>
</evidence>
<dbReference type="PROSITE" id="PS51257">
    <property type="entry name" value="PROKAR_LIPOPROTEIN"/>
    <property type="match status" value="1"/>
</dbReference>
<dbReference type="InterPro" id="IPR036034">
    <property type="entry name" value="PDZ_sf"/>
</dbReference>
<dbReference type="Pfam" id="PF13180">
    <property type="entry name" value="PDZ_2"/>
    <property type="match status" value="1"/>
</dbReference>
<protein>
    <submittedName>
        <fullName evidence="4">Serine protease</fullName>
    </submittedName>
</protein>
<name>A0A2W6B1N9_9BACT</name>
<evidence type="ECO:0000259" key="3">
    <source>
        <dbReference type="PROSITE" id="PS50106"/>
    </source>
</evidence>
<evidence type="ECO:0000256" key="1">
    <source>
        <dbReference type="ARBA" id="ARBA00022670"/>
    </source>
</evidence>
<dbReference type="InterPro" id="IPR001940">
    <property type="entry name" value="Peptidase_S1C"/>
</dbReference>
<dbReference type="AlphaFoldDB" id="A0A2W6B1N9"/>
<dbReference type="PRINTS" id="PR00834">
    <property type="entry name" value="PROTEASES2C"/>
</dbReference>
<evidence type="ECO:0000313" key="4">
    <source>
        <dbReference type="EMBL" id="PZR84371.1"/>
    </source>
</evidence>
<dbReference type="PANTHER" id="PTHR43343:SF3">
    <property type="entry name" value="PROTEASE DO-LIKE 8, CHLOROPLASTIC"/>
    <property type="match status" value="1"/>
</dbReference>
<dbReference type="GO" id="GO:0006508">
    <property type="term" value="P:proteolysis"/>
    <property type="evidence" value="ECO:0007669"/>
    <property type="project" value="UniProtKB-KW"/>
</dbReference>
<dbReference type="EMBL" id="QHBU01000001">
    <property type="protein sequence ID" value="PZR84371.1"/>
    <property type="molecule type" value="Genomic_DNA"/>
</dbReference>
<accession>A0A2W6B1N9</accession>
<sequence>MSRGGITAGTLGGVACAAVVAVAGCGGDSGASDPASRSAAANGVAAAVVNIDGHVSGGSIAGTGMIIRSDGLVLTNNHVVAGTTDLVAQVDGQGKVYQATVLGVDPTHDVAVIRLDGAKGLPTVPMDTSGVVNTGDSVTGLGNAEGHNGAPVSASGSVTTLDETLMVAGDNGLLLETLNGLIQFDAAIQPGDSGGPLLNAAGQVIGMDTVGSNPNQPAADVGRFGGAIPINTVMSIADQIVNHISSPYIQSGHSGTLGADLADSAAGAMVKSVVGGGGAATAGMANGDVITAVAGAQVHSATDVERIMLDRRPGDAVPVAWSDPAGKAHQATVTLSAGPPA</sequence>
<dbReference type="PROSITE" id="PS50106">
    <property type="entry name" value="PDZ"/>
    <property type="match status" value="1"/>
</dbReference>
<comment type="caution">
    <text evidence="4">The sequence shown here is derived from an EMBL/GenBank/DDBJ whole genome shotgun (WGS) entry which is preliminary data.</text>
</comment>
<dbReference type="GO" id="GO:0004252">
    <property type="term" value="F:serine-type endopeptidase activity"/>
    <property type="evidence" value="ECO:0007669"/>
    <property type="project" value="InterPro"/>
</dbReference>
<reference evidence="4 5" key="1">
    <citation type="journal article" date="2017" name="Nature">
        <title>Atmospheric trace gases support primary production in Antarctic desert surface soil.</title>
        <authorList>
            <person name="Ji M."/>
            <person name="Greening C."/>
            <person name="Vanwonterghem I."/>
            <person name="Carere C.R."/>
            <person name="Bay S.K."/>
            <person name="Steen J.A."/>
            <person name="Montgomery K."/>
            <person name="Lines T."/>
            <person name="Beardall J."/>
            <person name="van Dorst J."/>
            <person name="Snape I."/>
            <person name="Stott M.B."/>
            <person name="Hugenholtz P."/>
            <person name="Ferrari B.C."/>
        </authorList>
    </citation>
    <scope>NUCLEOTIDE SEQUENCE [LARGE SCALE GENOMIC DNA]</scope>
    <source>
        <strain evidence="4">RRmetagenome_bin12</strain>
    </source>
</reference>
<dbReference type="InterPro" id="IPR009003">
    <property type="entry name" value="Peptidase_S1_PA"/>
</dbReference>
<dbReference type="SUPFAM" id="SSF50156">
    <property type="entry name" value="PDZ domain-like"/>
    <property type="match status" value="1"/>
</dbReference>
<dbReference type="SMART" id="SM00228">
    <property type="entry name" value="PDZ"/>
    <property type="match status" value="1"/>
</dbReference>
<dbReference type="Pfam" id="PF13365">
    <property type="entry name" value="Trypsin_2"/>
    <property type="match status" value="1"/>
</dbReference>
<dbReference type="SUPFAM" id="SSF50494">
    <property type="entry name" value="Trypsin-like serine proteases"/>
    <property type="match status" value="1"/>
</dbReference>
<keyword evidence="2" id="KW-0378">Hydrolase</keyword>
<gene>
    <name evidence="4" type="ORF">DLM65_00025</name>
</gene>
<dbReference type="InterPro" id="IPR033116">
    <property type="entry name" value="TRYPSIN_SER"/>
</dbReference>
<dbReference type="InterPro" id="IPR051201">
    <property type="entry name" value="Chloro_Bact_Ser_Proteases"/>
</dbReference>
<dbReference type="InterPro" id="IPR001478">
    <property type="entry name" value="PDZ"/>
</dbReference>
<dbReference type="Gene3D" id="2.30.42.10">
    <property type="match status" value="1"/>
</dbReference>
<proteinExistence type="predicted"/>
<feature type="domain" description="PDZ" evidence="3">
    <location>
        <begin position="246"/>
        <end position="317"/>
    </location>
</feature>
<evidence type="ECO:0000256" key="2">
    <source>
        <dbReference type="ARBA" id="ARBA00022801"/>
    </source>
</evidence>
<dbReference type="Gene3D" id="2.40.10.120">
    <property type="match status" value="1"/>
</dbReference>
<dbReference type="Proteomes" id="UP000248724">
    <property type="component" value="Unassembled WGS sequence"/>
</dbReference>